<comment type="caution">
    <text evidence="9">The sequence shown here is derived from an EMBL/GenBank/DDBJ whole genome shotgun (WGS) entry which is preliminary data.</text>
</comment>
<comment type="subcellular location">
    <subcellularLocation>
        <location evidence="1">Secreted</location>
    </subcellularLocation>
</comment>
<dbReference type="GO" id="GO:0005576">
    <property type="term" value="C:extracellular region"/>
    <property type="evidence" value="ECO:0007669"/>
    <property type="project" value="UniProtKB-SubCell"/>
</dbReference>
<dbReference type="OrthoDB" id="2425929at2759"/>
<evidence type="ECO:0000256" key="3">
    <source>
        <dbReference type="ARBA" id="ARBA00022525"/>
    </source>
</evidence>
<proteinExistence type="predicted"/>
<dbReference type="InterPro" id="IPR050955">
    <property type="entry name" value="Plant_Biomass_Hydrol_Est"/>
</dbReference>
<gene>
    <name evidence="9" type="ORF">M501DRAFT_1006808</name>
</gene>
<protein>
    <submittedName>
        <fullName evidence="9">Carbohydrate esterase family 1 protein</fullName>
    </submittedName>
</protein>
<dbReference type="Gene3D" id="3.40.50.1820">
    <property type="entry name" value="alpha/beta hydrolase"/>
    <property type="match status" value="1"/>
</dbReference>
<dbReference type="EMBL" id="MU006100">
    <property type="protein sequence ID" value="KAF2837328.1"/>
    <property type="molecule type" value="Genomic_DNA"/>
</dbReference>
<keyword evidence="8" id="KW-0624">Polysaccharide degradation</keyword>
<keyword evidence="5" id="KW-0378">Hydrolase</keyword>
<evidence type="ECO:0000256" key="7">
    <source>
        <dbReference type="ARBA" id="ARBA00023277"/>
    </source>
</evidence>
<evidence type="ECO:0000256" key="2">
    <source>
        <dbReference type="ARBA" id="ARBA00022487"/>
    </source>
</evidence>
<evidence type="ECO:0000256" key="1">
    <source>
        <dbReference type="ARBA" id="ARBA00004613"/>
    </source>
</evidence>
<dbReference type="GO" id="GO:0052689">
    <property type="term" value="F:carboxylic ester hydrolase activity"/>
    <property type="evidence" value="ECO:0007669"/>
    <property type="project" value="UniProtKB-KW"/>
</dbReference>
<sequence length="296" mass="32093">MSILPPSVDSHLASIDIKSTAQPQGIKSLAVLSTLVLPAFTVQLESVSNWGANPANIQMNIYLPDHLATSPPVILAMHPCGGNAQQYFQMTRLPSYADPLGFSLIYPQTPHFSNCWDCYDAKTLLRNGGGDSTGLAAMVNHTLATYDGDRARVFVTDSSGAVMTSVMASTYPDLFAAGSAFSSVPTGFWKGAPRATPFSAGVSCSMDRKTLSGREWGTLAHAGYPGYNSTRPRMQIWHGQPQWADVFRVQWTQNSTDTPLEGYTEMVYGNGSRLLGYRAQGVGHIAPFQEESVLRF</sequence>
<evidence type="ECO:0000256" key="4">
    <source>
        <dbReference type="ARBA" id="ARBA00022729"/>
    </source>
</evidence>
<keyword evidence="3" id="KW-0964">Secreted</keyword>
<dbReference type="GO" id="GO:0000272">
    <property type="term" value="P:polysaccharide catabolic process"/>
    <property type="evidence" value="ECO:0007669"/>
    <property type="project" value="UniProtKB-KW"/>
</dbReference>
<organism evidence="9 10">
    <name type="scientific">Patellaria atrata CBS 101060</name>
    <dbReference type="NCBI Taxonomy" id="1346257"/>
    <lineage>
        <taxon>Eukaryota</taxon>
        <taxon>Fungi</taxon>
        <taxon>Dikarya</taxon>
        <taxon>Ascomycota</taxon>
        <taxon>Pezizomycotina</taxon>
        <taxon>Dothideomycetes</taxon>
        <taxon>Dothideomycetes incertae sedis</taxon>
        <taxon>Patellariales</taxon>
        <taxon>Patellariaceae</taxon>
        <taxon>Patellaria</taxon>
    </lineage>
</organism>
<dbReference type="InterPro" id="IPR010126">
    <property type="entry name" value="Esterase_phb"/>
</dbReference>
<name>A0A9P4VN41_9PEZI</name>
<dbReference type="InterPro" id="IPR029058">
    <property type="entry name" value="AB_hydrolase_fold"/>
</dbReference>
<dbReference type="Pfam" id="PF10503">
    <property type="entry name" value="Esterase_PHB"/>
    <property type="match status" value="1"/>
</dbReference>
<evidence type="ECO:0000313" key="10">
    <source>
        <dbReference type="Proteomes" id="UP000799429"/>
    </source>
</evidence>
<dbReference type="PANTHER" id="PTHR43037">
    <property type="entry name" value="UNNAMED PRODUCT-RELATED"/>
    <property type="match status" value="1"/>
</dbReference>
<keyword evidence="4" id="KW-0732">Signal</keyword>
<evidence type="ECO:0000313" key="9">
    <source>
        <dbReference type="EMBL" id="KAF2837328.1"/>
    </source>
</evidence>
<keyword evidence="7" id="KW-0119">Carbohydrate metabolism</keyword>
<evidence type="ECO:0000256" key="8">
    <source>
        <dbReference type="ARBA" id="ARBA00023326"/>
    </source>
</evidence>
<evidence type="ECO:0000256" key="5">
    <source>
        <dbReference type="ARBA" id="ARBA00022801"/>
    </source>
</evidence>
<dbReference type="PANTHER" id="PTHR43037:SF3">
    <property type="entry name" value="FERULOYL ESTERASE B"/>
    <property type="match status" value="1"/>
</dbReference>
<keyword evidence="2" id="KW-0719">Serine esterase</keyword>
<keyword evidence="6" id="KW-0325">Glycoprotein</keyword>
<dbReference type="SUPFAM" id="SSF53474">
    <property type="entry name" value="alpha/beta-Hydrolases"/>
    <property type="match status" value="1"/>
</dbReference>
<dbReference type="Proteomes" id="UP000799429">
    <property type="component" value="Unassembled WGS sequence"/>
</dbReference>
<reference evidence="9" key="1">
    <citation type="journal article" date="2020" name="Stud. Mycol.">
        <title>101 Dothideomycetes genomes: a test case for predicting lifestyles and emergence of pathogens.</title>
        <authorList>
            <person name="Haridas S."/>
            <person name="Albert R."/>
            <person name="Binder M."/>
            <person name="Bloem J."/>
            <person name="Labutti K."/>
            <person name="Salamov A."/>
            <person name="Andreopoulos B."/>
            <person name="Baker S."/>
            <person name="Barry K."/>
            <person name="Bills G."/>
            <person name="Bluhm B."/>
            <person name="Cannon C."/>
            <person name="Castanera R."/>
            <person name="Culley D."/>
            <person name="Daum C."/>
            <person name="Ezra D."/>
            <person name="Gonzalez J."/>
            <person name="Henrissat B."/>
            <person name="Kuo A."/>
            <person name="Liang C."/>
            <person name="Lipzen A."/>
            <person name="Lutzoni F."/>
            <person name="Magnuson J."/>
            <person name="Mondo S."/>
            <person name="Nolan M."/>
            <person name="Ohm R."/>
            <person name="Pangilinan J."/>
            <person name="Park H.-J."/>
            <person name="Ramirez L."/>
            <person name="Alfaro M."/>
            <person name="Sun H."/>
            <person name="Tritt A."/>
            <person name="Yoshinaga Y."/>
            <person name="Zwiers L.-H."/>
            <person name="Turgeon B."/>
            <person name="Goodwin S."/>
            <person name="Spatafora J."/>
            <person name="Crous P."/>
            <person name="Grigoriev I."/>
        </authorList>
    </citation>
    <scope>NUCLEOTIDE SEQUENCE</scope>
    <source>
        <strain evidence="9">CBS 101060</strain>
    </source>
</reference>
<dbReference type="AlphaFoldDB" id="A0A9P4VN41"/>
<evidence type="ECO:0000256" key="6">
    <source>
        <dbReference type="ARBA" id="ARBA00023180"/>
    </source>
</evidence>
<accession>A0A9P4VN41</accession>
<keyword evidence="10" id="KW-1185">Reference proteome</keyword>